<evidence type="ECO:0000259" key="13">
    <source>
        <dbReference type="PROSITE" id="PS50234"/>
    </source>
</evidence>
<dbReference type="PROSITE" id="PS50234">
    <property type="entry name" value="VWFA"/>
    <property type="match status" value="8"/>
</dbReference>
<evidence type="ECO:0000256" key="6">
    <source>
        <dbReference type="ARBA" id="ARBA00022889"/>
    </source>
</evidence>
<sequence length="1951" mass="219200">LTLSFIFFLLVLKTADIVFLVASSNASSPYVKTFISKTINSLPLGPNEYRAALAQFSDQVYNEFHLDTYKGKNQMLNHIKSKLVFKGGPLKTGNALRKIQESVYWKSITGQNRSKILIVMTPQPSEDDVKEAAQMLQKSGVKTVALGMENASHDELFLIATKPYSFFFPIMEELSLFSQNISGIIVDALHTDPSNNGTALEACDADAVADVAFIVDVGSSQTNIEKIQIFLEKLVSSLDVKDKCMRIGLVTYSNKPQATSLLRMATDKTHVLQSIQSISPKGGKANLGSVIHFTKEKVFSKSAGSRKSQGVEQIAIVITHRSSEDDVSGAATALRRAGVTIFAIGIDAANTTQLAQIVAYPPEKHLTRLKTFSHLPNKTQIFHKKIMNQIQQKLYLDAKRAELLKRGCVDTEEADIYFLIGGSSSMNYFDFADLKLFLKEVVKFFMVGPNKVRFGVVQYAEINELEFGPEEYGKTSDILKAIENIRQLRGNPHTGKALKFIHPLLRKSQGQHSRNVPCHLVVLTDQISEDPVKEPAKKLKNEMVSIYAIGIRHANESQIYEIAESKDRAYFVNDFASLKHIRNEVVRDICAVEACKEKKSDILFLVDSSRSISPDNFLKMKDFMSELVNKSDIGLDRMHVGAIQFSSRNKEEFRLSQYATKSDIIRAIGRMSLMGQSTLTGGALQFVLDYFRPIKGSRPYVKKILILITDGEAQDDVKTPAEALRQEGIIVYSVGVFNANRTQLVEISGKPEMVFYVEDFDILKHLENEILFGICSPYDECRRIERLDIVFVIDGSGSIDPKEYDIMKEFMISLVKKSDVSHDRVQFGAVKYSAEPETFFYLNRYTTKSAIIRAIQNDKSIGETTYTAKALRHSEGLFSEEHGSRKHRGVPQVLIVITDGDSHDAAELDEVSKKLRANGIIIYAIGIERARPDELLTMAGSEDKYFYVNTFEGLKHLYPRISEKICSVSKPECGIPADLVFLIDGSNSISDSDFTKMKNFLQDVVRPFDTGHNVQVGIAQYSDRYRKEFSLNMFSHKLELETQIGRIRQMEGLQTYIGAALDRVRNFFTPEGGSRVNENIQQILLVITDGRSHDKVVKAAEDLRKKGVDIYAIGVGRIDHLQLSQIAGSSDRKYTVDNFSELKVIKKRLVDDICEEEDKTTCFMDVVVGIDVSSQKQGDRVFQGQYQLESRLPQIVSALTSLTGVSCKPGSQSQTSVALQVKNTDPPVASKFQIDSEKLLNSLEGTTIQNATHLNVEFLNSLWETFQMKSANRRKVLLIFSDGLDDRIEILEEKSEELREKGLDALITVVLEGPSNFNDLQYIEFGKGFEYKTQLNIGMRNIDSQLIKYMTNIAERTCCCVFCKCIGDAGEAGEEGRYGMEVRRTNFILCMDLNYIGTAQASECCSFTTLDFNFLLNLSRVFKDLKEALDMQEMKGDVGDTGIPGEHGPKGIRGQKNSFSVLPIALFCMLGRLECPVYPTELVFALDVSHDTTPQLFQRMKEIVIEVVNNTKIRESNCPEGARVAVVSYSSDTDHLIRFSDFHRKRQLIQELAALSYQRLANKADLGRSMRYVARNIFKRTLPGATVRKVAVFFSSGQSVNLNSINTAILEFSAFDIVLAAITFNSTSEINRALTMDDSEKFQVITIPRRGDYTPFLHKLLLCTLCYDKCNPNLACEHTRRNQPPWAYVDIAFILDSSWKMNPSEFEKLGSFLSRALDNFVVSSDPVISSLGDRVAIVSHAPSLFQTQIQKNPVKKEFDLVTYGETRLMKKHIQESLQHLGGAPAVGHAIQWTLNHIFSSAPSPRKHKVIVVISAGESSPWDKDLLKKVSLRAKCQGYALLVLSLGPTYNTTELEEVASPPLEQHLIQLGRIHKPDLDYALQFLKTFLHLLRSKYFIHDFKTAHSWGKTLSTLLWDGWVVCTCVWGLGRKKEHLFALGVHFFKNIWMPLRN</sequence>
<keyword evidence="3" id="KW-0272">Extracellular matrix</keyword>
<dbReference type="FunFam" id="3.40.50.410:FF:000003">
    <property type="entry name" value="Collagen type VI alpha 3 chain"/>
    <property type="match status" value="2"/>
</dbReference>
<evidence type="ECO:0000256" key="5">
    <source>
        <dbReference type="ARBA" id="ARBA00022737"/>
    </source>
</evidence>
<evidence type="ECO:0000256" key="3">
    <source>
        <dbReference type="ARBA" id="ARBA00022530"/>
    </source>
</evidence>
<dbReference type="SUPFAM" id="SSF53300">
    <property type="entry name" value="vWA-like"/>
    <property type="match status" value="9"/>
</dbReference>
<dbReference type="Ensembl" id="ENSACAT00000002458.4">
    <property type="protein sequence ID" value="ENSACAP00000002397.4"/>
    <property type="gene ID" value="ENSACAG00000002476.4"/>
</dbReference>
<dbReference type="SMART" id="SM00327">
    <property type="entry name" value="VWA"/>
    <property type="match status" value="9"/>
</dbReference>
<dbReference type="Bgee" id="ENSACAG00000002476">
    <property type="expression patterns" value="Expressed in ovary and 1 other cell type or tissue"/>
</dbReference>
<evidence type="ECO:0000256" key="2">
    <source>
        <dbReference type="ARBA" id="ARBA00022525"/>
    </source>
</evidence>
<reference evidence="14" key="3">
    <citation type="submission" date="2025-09" db="UniProtKB">
        <authorList>
            <consortium name="Ensembl"/>
        </authorList>
    </citation>
    <scope>IDENTIFICATION</scope>
</reference>
<evidence type="ECO:0000256" key="10">
    <source>
        <dbReference type="ARBA" id="ARBA00043858"/>
    </source>
</evidence>
<keyword evidence="6" id="KW-0130">Cell adhesion</keyword>
<evidence type="ECO:0000313" key="15">
    <source>
        <dbReference type="Proteomes" id="UP000001646"/>
    </source>
</evidence>
<dbReference type="CDD" id="cd01450">
    <property type="entry name" value="vWFA_subfamily_ECM"/>
    <property type="match status" value="3"/>
</dbReference>
<dbReference type="InParanoid" id="G1KAT1"/>
<dbReference type="Gene3D" id="3.40.50.410">
    <property type="entry name" value="von Willebrand factor, type A domain"/>
    <property type="match status" value="8"/>
</dbReference>
<dbReference type="HOGENOM" id="CLU_000182_0_0_1"/>
<dbReference type="Proteomes" id="UP000001646">
    <property type="component" value="Chromosome 6"/>
</dbReference>
<evidence type="ECO:0000256" key="12">
    <source>
        <dbReference type="SAM" id="SignalP"/>
    </source>
</evidence>
<dbReference type="GeneTree" id="ENSGT00940000155619"/>
<name>G1KAT1_ANOCA</name>
<reference evidence="14" key="2">
    <citation type="submission" date="2025-08" db="UniProtKB">
        <authorList>
            <consortium name="Ensembl"/>
        </authorList>
    </citation>
    <scope>IDENTIFICATION</scope>
</reference>
<evidence type="ECO:0000256" key="8">
    <source>
        <dbReference type="ARBA" id="ARBA00023180"/>
    </source>
</evidence>
<reference evidence="14 15" key="1">
    <citation type="submission" date="2009-12" db="EMBL/GenBank/DDBJ databases">
        <title>The Genome Sequence of Anolis carolinensis (Green Anole Lizard).</title>
        <authorList>
            <consortium name="The Genome Sequencing Platform"/>
            <person name="Di Palma F."/>
            <person name="Alfoldi J."/>
            <person name="Heiman D."/>
            <person name="Young S."/>
            <person name="Grabherr M."/>
            <person name="Johnson J."/>
            <person name="Lander E.S."/>
            <person name="Lindblad-Toh K."/>
        </authorList>
    </citation>
    <scope>NUCLEOTIDE SEQUENCE [LARGE SCALE GENOMIC DNA]</scope>
    <source>
        <strain evidence="14 15">JBL SC #1</strain>
    </source>
</reference>
<dbReference type="GO" id="GO:0005589">
    <property type="term" value="C:collagen type VI trimer"/>
    <property type="evidence" value="ECO:0007669"/>
    <property type="project" value="UniProtKB-ARBA"/>
</dbReference>
<dbReference type="Pfam" id="PF00092">
    <property type="entry name" value="VWA"/>
    <property type="match status" value="8"/>
</dbReference>
<dbReference type="FunFam" id="3.40.50.410:FF:000016">
    <property type="entry name" value="Collagen type VI alpha 3 chain"/>
    <property type="match status" value="1"/>
</dbReference>
<keyword evidence="9" id="KW-0379">Hydroxylation</keyword>
<feature type="domain" description="VWFA" evidence="13">
    <location>
        <begin position="601"/>
        <end position="770"/>
    </location>
</feature>
<keyword evidence="5" id="KW-0677">Repeat</keyword>
<proteinExistence type="inferred from homology"/>
<dbReference type="FunFam" id="3.40.50.410:FF:000021">
    <property type="entry name" value="Collagen, type VI, alpha 3"/>
    <property type="match status" value="1"/>
</dbReference>
<accession>G1KAT1</accession>
<organism evidence="14 15">
    <name type="scientific">Anolis carolinensis</name>
    <name type="common">Green anole</name>
    <name type="synonym">American chameleon</name>
    <dbReference type="NCBI Taxonomy" id="28377"/>
    <lineage>
        <taxon>Eukaryota</taxon>
        <taxon>Metazoa</taxon>
        <taxon>Chordata</taxon>
        <taxon>Craniata</taxon>
        <taxon>Vertebrata</taxon>
        <taxon>Euteleostomi</taxon>
        <taxon>Lepidosauria</taxon>
        <taxon>Squamata</taxon>
        <taxon>Bifurcata</taxon>
        <taxon>Unidentata</taxon>
        <taxon>Episquamata</taxon>
        <taxon>Toxicofera</taxon>
        <taxon>Iguania</taxon>
        <taxon>Dactyloidae</taxon>
        <taxon>Anolis</taxon>
    </lineage>
</organism>
<keyword evidence="8" id="KW-0325">Glycoprotein</keyword>
<dbReference type="CDD" id="cd01472">
    <property type="entry name" value="vWA_collagen"/>
    <property type="match status" value="1"/>
</dbReference>
<dbReference type="PRINTS" id="PR00453">
    <property type="entry name" value="VWFADOMAIN"/>
</dbReference>
<feature type="domain" description="VWFA" evidence="13">
    <location>
        <begin position="788"/>
        <end position="961"/>
    </location>
</feature>
<keyword evidence="2" id="KW-0964">Secreted</keyword>
<comment type="subcellular location">
    <subcellularLocation>
        <location evidence="1">Secreted</location>
        <location evidence="1">Extracellular space</location>
        <location evidence="1">Extracellular matrix</location>
    </subcellularLocation>
</comment>
<dbReference type="GO" id="GO:0007155">
    <property type="term" value="P:cell adhesion"/>
    <property type="evidence" value="ECO:0007669"/>
    <property type="project" value="UniProtKB-KW"/>
</dbReference>
<dbReference type="InterPro" id="IPR050525">
    <property type="entry name" value="ECM_Assembly_Org"/>
</dbReference>
<feature type="signal peptide" evidence="12">
    <location>
        <begin position="1"/>
        <end position="26"/>
    </location>
</feature>
<feature type="domain" description="VWFA" evidence="13">
    <location>
        <begin position="415"/>
        <end position="585"/>
    </location>
</feature>
<evidence type="ECO:0000256" key="1">
    <source>
        <dbReference type="ARBA" id="ARBA00004498"/>
    </source>
</evidence>
<feature type="domain" description="VWFA" evidence="13">
    <location>
        <begin position="1690"/>
        <end position="1884"/>
    </location>
</feature>
<keyword evidence="15" id="KW-1185">Reference proteome</keyword>
<feature type="domain" description="VWFA" evidence="13">
    <location>
        <begin position="1481"/>
        <end position="1665"/>
    </location>
</feature>
<evidence type="ECO:0000256" key="4">
    <source>
        <dbReference type="ARBA" id="ARBA00022729"/>
    </source>
</evidence>
<dbReference type="STRING" id="28377.ENSACAP00000002397"/>
<comment type="function">
    <text evidence="10">Collagen VI acts as a cell-binding protein.</text>
</comment>
<dbReference type="PANTHER" id="PTHR24020">
    <property type="entry name" value="COLLAGEN ALPHA"/>
    <property type="match status" value="1"/>
</dbReference>
<evidence type="ECO:0000313" key="14">
    <source>
        <dbReference type="Ensembl" id="ENSACAP00000002397.4"/>
    </source>
</evidence>
<feature type="domain" description="VWFA" evidence="13">
    <location>
        <begin position="210"/>
        <end position="386"/>
    </location>
</feature>
<dbReference type="PANTHER" id="PTHR24020:SF84">
    <property type="entry name" value="VWFA DOMAIN-CONTAINING PROTEIN"/>
    <property type="match status" value="1"/>
</dbReference>
<keyword evidence="4 12" id="KW-0732">Signal</keyword>
<dbReference type="eggNOG" id="KOG3544">
    <property type="taxonomic scope" value="Eukaryota"/>
</dbReference>
<evidence type="ECO:0000256" key="7">
    <source>
        <dbReference type="ARBA" id="ARBA00023119"/>
    </source>
</evidence>
<comment type="similarity">
    <text evidence="11">Belongs to the type VI collagen family.</text>
</comment>
<evidence type="ECO:0000256" key="11">
    <source>
        <dbReference type="ARBA" id="ARBA00044000"/>
    </source>
</evidence>
<keyword evidence="7" id="KW-0176">Collagen</keyword>
<feature type="domain" description="VWFA" evidence="13">
    <location>
        <begin position="16"/>
        <end position="181"/>
    </location>
</feature>
<dbReference type="InterPro" id="IPR036465">
    <property type="entry name" value="vWFA_dom_sf"/>
</dbReference>
<feature type="domain" description="VWFA" evidence="13">
    <location>
        <begin position="978"/>
        <end position="1153"/>
    </location>
</feature>
<dbReference type="InterPro" id="IPR002035">
    <property type="entry name" value="VWF_A"/>
</dbReference>
<feature type="chain" id="PRO_5032354646" description="VWFA domain-containing protein" evidence="12">
    <location>
        <begin position="27"/>
        <end position="1951"/>
    </location>
</feature>
<protein>
    <recommendedName>
        <fullName evidence="13">VWFA domain-containing protein</fullName>
    </recommendedName>
</protein>
<dbReference type="FunFam" id="3.40.50.410:FF:000004">
    <property type="entry name" value="collagen alpha-6(VI) chain"/>
    <property type="match status" value="4"/>
</dbReference>
<evidence type="ECO:0000256" key="9">
    <source>
        <dbReference type="ARBA" id="ARBA00023278"/>
    </source>
</evidence>